<gene>
    <name evidence="1" type="ORF">SAMN04488505_103316</name>
</gene>
<evidence type="ECO:0000313" key="1">
    <source>
        <dbReference type="EMBL" id="SEM07975.1"/>
    </source>
</evidence>
<dbReference type="InterPro" id="IPR026341">
    <property type="entry name" value="T9SS_type_B"/>
</dbReference>
<dbReference type="NCBIfam" id="TIGR04131">
    <property type="entry name" value="Bac_Flav_CTERM"/>
    <property type="match status" value="1"/>
</dbReference>
<reference evidence="1 2" key="1">
    <citation type="submission" date="2016-10" db="EMBL/GenBank/DDBJ databases">
        <authorList>
            <person name="de Groot N.N."/>
        </authorList>
    </citation>
    <scope>NUCLEOTIDE SEQUENCE [LARGE SCALE GENOMIC DNA]</scope>
    <source>
        <strain evidence="1 2">DSM 21039</strain>
    </source>
</reference>
<dbReference type="EMBL" id="FOBB01000003">
    <property type="protein sequence ID" value="SEM07975.1"/>
    <property type="molecule type" value="Genomic_DNA"/>
</dbReference>
<keyword evidence="2" id="KW-1185">Reference proteome</keyword>
<dbReference type="AlphaFoldDB" id="A0A1H7VGH2"/>
<dbReference type="Proteomes" id="UP000198984">
    <property type="component" value="Unassembled WGS sequence"/>
</dbReference>
<accession>A0A1H7VGH2</accession>
<protein>
    <submittedName>
        <fullName evidence="1">Gliding motility-associated C-terminal domain-containing protein</fullName>
    </submittedName>
</protein>
<dbReference type="Pfam" id="PF13585">
    <property type="entry name" value="CHU_C"/>
    <property type="match status" value="1"/>
</dbReference>
<sequence>MEGTPSGKDVVPHGWYKISGTPDVQPGMFSVTLPPVDGQHYIGMHSGPDKVEGIAQVLKSPLKAGLRYTLSLNLAFVTVYSFYTCYGNLAIFGGSSPKDTAEMLWSSGPFTHQNWKAYTAVFTPHKDYKYISLWAYPTLPCNKSKVGVAVLIDGLSKEIQQAVVTETHSTSSCNNSNTGTASIKITGGQAPYDYTWSPGNYKTARVTGLAPGSYQVTAKAANGLVVQKQVTVPGSGFTADAKVATSSCYSDNQSQINITAAGGVPPYVYYLNGDSSHTPAFRQVAPGPYQLVVQDQQLCADTFALNVQPPPPISTQVAVTPAICKNDSSGQLVPHVQGGTPPFTYRLGNGSWQADSVFSNLAANTYHYEVMDNNQCSFSGTAAVPVDAERLPVVKVAMVPASCSGANNGQLIPQVQQGGIPPFSYRLNGGPWQTDSVFANLPPGNYAYEVKDQSVCTVSGTVAVTSPYNNCTLIMPTAFSPNGDGSNDVFRPKVYDNISQYHIRIFNRWGMVIYDGNNWQTGWDGTYKGAAQDQQTYVYICTYTDGRNAHQELKGTVTLIR</sequence>
<name>A0A1H7VGH2_9BACT</name>
<dbReference type="Pfam" id="PF13573">
    <property type="entry name" value="SprB"/>
    <property type="match status" value="2"/>
</dbReference>
<proteinExistence type="predicted"/>
<organism evidence="1 2">
    <name type="scientific">Chitinophaga rupis</name>
    <dbReference type="NCBI Taxonomy" id="573321"/>
    <lineage>
        <taxon>Bacteria</taxon>
        <taxon>Pseudomonadati</taxon>
        <taxon>Bacteroidota</taxon>
        <taxon>Chitinophagia</taxon>
        <taxon>Chitinophagales</taxon>
        <taxon>Chitinophagaceae</taxon>
        <taxon>Chitinophaga</taxon>
    </lineage>
</organism>
<evidence type="ECO:0000313" key="2">
    <source>
        <dbReference type="Proteomes" id="UP000198984"/>
    </source>
</evidence>
<dbReference type="InterPro" id="IPR025667">
    <property type="entry name" value="SprB_repeat"/>
</dbReference>
<dbReference type="STRING" id="573321.SAMN04488505_103316"/>